<dbReference type="HOGENOM" id="CLU_2015972_0_0_1"/>
<sequence>MSYAADEECHSCRSVVSWHKDRMFALERVGRWSSISALVHAHDGVDLRYMSCNFRTRPVWRADGRYSCIYDDFQHPSQDTLHMCGVLETTAVKHCTNAGSQFFGTLTAETSVAVGDWDSCIDV</sequence>
<evidence type="ECO:0000313" key="2">
    <source>
        <dbReference type="Proteomes" id="UP000053647"/>
    </source>
</evidence>
<organism evidence="1 2">
    <name type="scientific">Paxillus involutus ATCC 200175</name>
    <dbReference type="NCBI Taxonomy" id="664439"/>
    <lineage>
        <taxon>Eukaryota</taxon>
        <taxon>Fungi</taxon>
        <taxon>Dikarya</taxon>
        <taxon>Basidiomycota</taxon>
        <taxon>Agaricomycotina</taxon>
        <taxon>Agaricomycetes</taxon>
        <taxon>Agaricomycetidae</taxon>
        <taxon>Boletales</taxon>
        <taxon>Paxilineae</taxon>
        <taxon>Paxillaceae</taxon>
        <taxon>Paxillus</taxon>
    </lineage>
</organism>
<accession>A0A0C9SMU5</accession>
<evidence type="ECO:0000313" key="1">
    <source>
        <dbReference type="EMBL" id="KIJ06784.1"/>
    </source>
</evidence>
<keyword evidence="2" id="KW-1185">Reference proteome</keyword>
<name>A0A0C9SMU5_PAXIN</name>
<protein>
    <submittedName>
        <fullName evidence="1">Uncharacterized protein</fullName>
    </submittedName>
</protein>
<dbReference type="Proteomes" id="UP000053647">
    <property type="component" value="Unassembled WGS sequence"/>
</dbReference>
<dbReference type="AlphaFoldDB" id="A0A0C9SMU5"/>
<gene>
    <name evidence="1" type="ORF">PAXINDRAFT_103226</name>
</gene>
<reference evidence="2" key="2">
    <citation type="submission" date="2015-01" db="EMBL/GenBank/DDBJ databases">
        <title>Evolutionary Origins and Diversification of the Mycorrhizal Mutualists.</title>
        <authorList>
            <consortium name="DOE Joint Genome Institute"/>
            <consortium name="Mycorrhizal Genomics Consortium"/>
            <person name="Kohler A."/>
            <person name="Kuo A."/>
            <person name="Nagy L.G."/>
            <person name="Floudas D."/>
            <person name="Copeland A."/>
            <person name="Barry K.W."/>
            <person name="Cichocki N."/>
            <person name="Veneault-Fourrey C."/>
            <person name="LaButti K."/>
            <person name="Lindquist E.A."/>
            <person name="Lipzen A."/>
            <person name="Lundell T."/>
            <person name="Morin E."/>
            <person name="Murat C."/>
            <person name="Riley R."/>
            <person name="Ohm R."/>
            <person name="Sun H."/>
            <person name="Tunlid A."/>
            <person name="Henrissat B."/>
            <person name="Grigoriev I.V."/>
            <person name="Hibbett D.S."/>
            <person name="Martin F."/>
        </authorList>
    </citation>
    <scope>NUCLEOTIDE SEQUENCE [LARGE SCALE GENOMIC DNA]</scope>
    <source>
        <strain evidence="2">ATCC 200175</strain>
    </source>
</reference>
<dbReference type="EMBL" id="KN820158">
    <property type="protein sequence ID" value="KIJ06784.1"/>
    <property type="molecule type" value="Genomic_DNA"/>
</dbReference>
<reference evidence="1 2" key="1">
    <citation type="submission" date="2014-06" db="EMBL/GenBank/DDBJ databases">
        <authorList>
            <consortium name="DOE Joint Genome Institute"/>
            <person name="Kuo A."/>
            <person name="Kohler A."/>
            <person name="Nagy L.G."/>
            <person name="Floudas D."/>
            <person name="Copeland A."/>
            <person name="Barry K.W."/>
            <person name="Cichocki N."/>
            <person name="Veneault-Fourrey C."/>
            <person name="LaButti K."/>
            <person name="Lindquist E.A."/>
            <person name="Lipzen A."/>
            <person name="Lundell T."/>
            <person name="Morin E."/>
            <person name="Murat C."/>
            <person name="Sun H."/>
            <person name="Tunlid A."/>
            <person name="Henrissat B."/>
            <person name="Grigoriev I.V."/>
            <person name="Hibbett D.S."/>
            <person name="Martin F."/>
            <person name="Nordberg H.P."/>
            <person name="Cantor M.N."/>
            <person name="Hua S.X."/>
        </authorList>
    </citation>
    <scope>NUCLEOTIDE SEQUENCE [LARGE SCALE GENOMIC DNA]</scope>
    <source>
        <strain evidence="1 2">ATCC 200175</strain>
    </source>
</reference>
<proteinExistence type="predicted"/>